<dbReference type="SUPFAM" id="SSF75138">
    <property type="entry name" value="HprK N-terminal domain-like"/>
    <property type="match status" value="1"/>
</dbReference>
<dbReference type="Pfam" id="PF13500">
    <property type="entry name" value="AAA_26"/>
    <property type="match status" value="1"/>
</dbReference>
<dbReference type="InterPro" id="IPR027417">
    <property type="entry name" value="P-loop_NTPase"/>
</dbReference>
<dbReference type="EMBL" id="DRBS01000234">
    <property type="protein sequence ID" value="HDD44408.1"/>
    <property type="molecule type" value="Genomic_DNA"/>
</dbReference>
<evidence type="ECO:0000259" key="3">
    <source>
        <dbReference type="Pfam" id="PF07085"/>
    </source>
</evidence>
<dbReference type="Proteomes" id="UP000886289">
    <property type="component" value="Unassembled WGS sequence"/>
</dbReference>
<dbReference type="Gene3D" id="3.40.1390.20">
    <property type="entry name" value="HprK N-terminal domain-like"/>
    <property type="match status" value="1"/>
</dbReference>
<dbReference type="Gene3D" id="3.40.50.300">
    <property type="entry name" value="P-loop containing nucleotide triphosphate hydrolases"/>
    <property type="match status" value="1"/>
</dbReference>
<organism evidence="4">
    <name type="scientific">Desulfofervidus auxilii</name>
    <dbReference type="NCBI Taxonomy" id="1621989"/>
    <lineage>
        <taxon>Bacteria</taxon>
        <taxon>Pseudomonadati</taxon>
        <taxon>Thermodesulfobacteriota</taxon>
        <taxon>Candidatus Desulfofervidia</taxon>
        <taxon>Candidatus Desulfofervidales</taxon>
        <taxon>Candidatus Desulfofervidaceae</taxon>
        <taxon>Candidatus Desulfofervidus</taxon>
    </lineage>
</organism>
<dbReference type="InterPro" id="IPR028979">
    <property type="entry name" value="Ser_kin/Pase_Hpr-like_N_sf"/>
</dbReference>
<keyword evidence="2" id="KW-0175">Coiled coil</keyword>
<comment type="caution">
    <text evidence="4">The sequence shown here is derived from an EMBL/GenBank/DDBJ whole genome shotgun (WGS) entry which is preliminary data.</text>
</comment>
<gene>
    <name evidence="4" type="ORF">ENG63_06075</name>
</gene>
<feature type="domain" description="DRTGG" evidence="3">
    <location>
        <begin position="214"/>
        <end position="318"/>
    </location>
</feature>
<protein>
    <submittedName>
        <fullName evidence="4">Phosphotransacetylase family protein</fullName>
    </submittedName>
</protein>
<reference evidence="4" key="1">
    <citation type="journal article" date="2020" name="mSystems">
        <title>Genome- and Community-Level Interaction Insights into Carbon Utilization and Element Cycling Functions of Hydrothermarchaeota in Hydrothermal Sediment.</title>
        <authorList>
            <person name="Zhou Z."/>
            <person name="Liu Y."/>
            <person name="Xu W."/>
            <person name="Pan J."/>
            <person name="Luo Z.H."/>
            <person name="Li M."/>
        </authorList>
    </citation>
    <scope>NUCLEOTIDE SEQUENCE [LARGE SCALE GENOMIC DNA]</scope>
    <source>
        <strain evidence="4">HyVt-233</strain>
    </source>
</reference>
<dbReference type="PANTHER" id="PTHR43356">
    <property type="entry name" value="PHOSPHATE ACETYLTRANSFERASE"/>
    <property type="match status" value="1"/>
</dbReference>
<dbReference type="SUPFAM" id="SSF52540">
    <property type="entry name" value="P-loop containing nucleoside triphosphate hydrolases"/>
    <property type="match status" value="1"/>
</dbReference>
<evidence type="ECO:0000313" key="4">
    <source>
        <dbReference type="EMBL" id="HDD44408.1"/>
    </source>
</evidence>
<proteinExistence type="predicted"/>
<dbReference type="AlphaFoldDB" id="A0A7C0Y5K1"/>
<dbReference type="InterPro" id="IPR050500">
    <property type="entry name" value="Phos_Acetyltrans/Butyryltrans"/>
</dbReference>
<dbReference type="PANTHER" id="PTHR43356:SF2">
    <property type="entry name" value="PHOSPHATE ACETYLTRANSFERASE"/>
    <property type="match status" value="1"/>
</dbReference>
<dbReference type="Pfam" id="PF07085">
    <property type="entry name" value="DRTGG"/>
    <property type="match status" value="1"/>
</dbReference>
<name>A0A7C0Y5K1_DESA2</name>
<evidence type="ECO:0000256" key="1">
    <source>
        <dbReference type="ARBA" id="ARBA00011643"/>
    </source>
</evidence>
<dbReference type="InterPro" id="IPR010766">
    <property type="entry name" value="DRTGG"/>
</dbReference>
<comment type="subunit">
    <text evidence="1">Homohexamer.</text>
</comment>
<feature type="coiled-coil region" evidence="2">
    <location>
        <begin position="76"/>
        <end position="103"/>
    </location>
</feature>
<sequence length="353" mass="39242">MKIIYIGSTIPFSGKGLITLGVGKYFLEKGLKLGYFKPLGKVPLRVKNNIITDRVAYFIYQSLGLKDDLSYLCPVILDYELTVKVLRGEIEELMSKVKKAFETISTGKDIVIIGGAETVWLGSFLGISGLEVINTLNAKVILVNKYVGEPFLDGITEVKKALKDKLCGIILNWVKEEQKRDIEELIVPWLEQKGILVLGLIPYDNLLNAITVAELSERLGGQVLSGHEGLNKFIQNYLIGGMEVSRFVEYIRRSIDPAVIVGGDRADIQLVAIEEGAKCLVLTGNFIPNEIILSKADQKNVPIVLVRDDTYTVAKKVQDISARLSLEGKEKVERGLALVQKHLNFKQLEQILE</sequence>
<evidence type="ECO:0000256" key="2">
    <source>
        <dbReference type="SAM" id="Coils"/>
    </source>
</evidence>
<accession>A0A7C0Y5K1</accession>